<dbReference type="Proteomes" id="UP000564644">
    <property type="component" value="Unassembled WGS sequence"/>
</dbReference>
<feature type="transmembrane region" description="Helical" evidence="4">
    <location>
        <begin position="387"/>
        <end position="409"/>
    </location>
</feature>
<protein>
    <submittedName>
        <fullName evidence="5">Spore germination protein</fullName>
    </submittedName>
</protein>
<dbReference type="Pfam" id="PF03323">
    <property type="entry name" value="GerA"/>
    <property type="match status" value="1"/>
</dbReference>
<feature type="region of interest" description="Disordered" evidence="3">
    <location>
        <begin position="490"/>
        <end position="509"/>
    </location>
</feature>
<gene>
    <name evidence="5" type="ORF">H7C18_12645</name>
</gene>
<dbReference type="PIRSF" id="PIRSF005690">
    <property type="entry name" value="GerBA"/>
    <property type="match status" value="1"/>
</dbReference>
<accession>A0A7X0SKN6</accession>
<feature type="compositionally biased region" description="Polar residues" evidence="3">
    <location>
        <begin position="490"/>
        <end position="500"/>
    </location>
</feature>
<evidence type="ECO:0000256" key="3">
    <source>
        <dbReference type="SAM" id="MobiDB-lite"/>
    </source>
</evidence>
<keyword evidence="6" id="KW-1185">Reference proteome</keyword>
<evidence type="ECO:0000256" key="4">
    <source>
        <dbReference type="SAM" id="Phobius"/>
    </source>
</evidence>
<comment type="similarity">
    <text evidence="1">Belongs to the GerABKA family.</text>
</comment>
<dbReference type="GO" id="GO:0016020">
    <property type="term" value="C:membrane"/>
    <property type="evidence" value="ECO:0007669"/>
    <property type="project" value="InterPro"/>
</dbReference>
<dbReference type="InterPro" id="IPR004995">
    <property type="entry name" value="Spore_Ger"/>
</dbReference>
<keyword evidence="4" id="KW-0812">Transmembrane</keyword>
<evidence type="ECO:0000256" key="1">
    <source>
        <dbReference type="ARBA" id="ARBA00005278"/>
    </source>
</evidence>
<feature type="transmembrane region" description="Helical" evidence="4">
    <location>
        <begin position="362"/>
        <end position="381"/>
    </location>
</feature>
<reference evidence="5 6" key="1">
    <citation type="submission" date="2020-08" db="EMBL/GenBank/DDBJ databases">
        <title>Cohnella phylogeny.</title>
        <authorList>
            <person name="Dunlap C."/>
        </authorList>
    </citation>
    <scope>NUCLEOTIDE SEQUENCE [LARGE SCALE GENOMIC DNA]</scope>
    <source>
        <strain evidence="5 6">CBP 2801</strain>
    </source>
</reference>
<feature type="transmembrane region" description="Helical" evidence="4">
    <location>
        <begin position="256"/>
        <end position="277"/>
    </location>
</feature>
<dbReference type="AlphaFoldDB" id="A0A7X0SKN6"/>
<dbReference type="PANTHER" id="PTHR22550:SF5">
    <property type="entry name" value="LEUCINE ZIPPER PROTEIN 4"/>
    <property type="match status" value="1"/>
</dbReference>
<feature type="transmembrane region" description="Helical" evidence="4">
    <location>
        <begin position="298"/>
        <end position="317"/>
    </location>
</feature>
<comment type="caution">
    <text evidence="5">The sequence shown here is derived from an EMBL/GenBank/DDBJ whole genome shotgun (WGS) entry which is preliminary data.</text>
</comment>
<feature type="transmembrane region" description="Helical" evidence="4">
    <location>
        <begin position="421"/>
        <end position="446"/>
    </location>
</feature>
<proteinExistence type="inferred from homology"/>
<dbReference type="InterPro" id="IPR050768">
    <property type="entry name" value="UPF0353/GerABKA_families"/>
</dbReference>
<keyword evidence="4" id="KW-1133">Transmembrane helix</keyword>
<dbReference type="PANTHER" id="PTHR22550">
    <property type="entry name" value="SPORE GERMINATION PROTEIN"/>
    <property type="match status" value="1"/>
</dbReference>
<dbReference type="EMBL" id="JACJVO010000015">
    <property type="protein sequence ID" value="MBB6731762.1"/>
    <property type="molecule type" value="Genomic_DNA"/>
</dbReference>
<name>A0A7X0SKN6_9BACL</name>
<sequence>MTAETERALTGHLAEDVEAVVRELGDSCDLVVRELTGKEEGEPEAAVVYMKTMVDEETVMRSILDPLMDELDRLGMEEPGDAFRRVHKDILRIGTVNERTKLNEVLCSILDGDTVVLIAGKAGALAASTIGGESRAVEEPTSQTVTRGPKESFTENLQTNVSLVRRRIRSPLLRVEAFKLGRHTQTNACMIYMQNIAQPKVVQEFRQRLGKIDVDSILDSGYVEELIQDATWTSFPTLQNTERPDAACGAVMEGKVLLIVDGTPFALLAPVTFISFFQSSEDYYQRYDISTFLRILRFCAFFISMFLPSLYIAITTFHQEMLPTPLLISLAAQREGVPFPAILEALLMEITFEVLREAGVRMPRVIGPAISIVGALVLGQAAVQAGLVSAAMIIVVSFTAISNFVIPALNMAIAARLLRFGMMILGGTLGLFGIMSGMMILLIHLVSLRSFGISYMTPFSPIVWPNLKDTLVRVPWWLMKKRPALISNPRQAVRNASGQRPSPRRKKRP</sequence>
<dbReference type="GO" id="GO:0009847">
    <property type="term" value="P:spore germination"/>
    <property type="evidence" value="ECO:0007669"/>
    <property type="project" value="InterPro"/>
</dbReference>
<dbReference type="RefSeq" id="WP_185129434.1">
    <property type="nucleotide sequence ID" value="NZ_JACJVO010000015.1"/>
</dbReference>
<evidence type="ECO:0000313" key="6">
    <source>
        <dbReference type="Proteomes" id="UP000564644"/>
    </source>
</evidence>
<keyword evidence="2 4" id="KW-0472">Membrane</keyword>
<organism evidence="5 6">
    <name type="scientific">Cohnella zeiphila</name>
    <dbReference type="NCBI Taxonomy" id="2761120"/>
    <lineage>
        <taxon>Bacteria</taxon>
        <taxon>Bacillati</taxon>
        <taxon>Bacillota</taxon>
        <taxon>Bacilli</taxon>
        <taxon>Bacillales</taxon>
        <taxon>Paenibacillaceae</taxon>
        <taxon>Cohnella</taxon>
    </lineage>
</organism>
<evidence type="ECO:0000313" key="5">
    <source>
        <dbReference type="EMBL" id="MBB6731762.1"/>
    </source>
</evidence>
<evidence type="ECO:0000256" key="2">
    <source>
        <dbReference type="ARBA" id="ARBA00023136"/>
    </source>
</evidence>